<name>A0A2A3EMH0_APICC</name>
<dbReference type="Proteomes" id="UP000242457">
    <property type="component" value="Unassembled WGS sequence"/>
</dbReference>
<sequence length="196" mass="22647">MRPVCYDDDDDDEVVHDENEAKGFGWCPGVTTHPNYIYPQIIEILKHNKSSQKKIITVKSAIKIENLNNHITLPVLDLQEEYVSKLPQEYILNAKQGQLVAQSLGEELGLGWGVTRNWKLAHNYPRSWLPLFLSGIRKNKKRLYVALQKDKIPQWIVVYHCWSLIGIELGSEQLNGKQILPSKDDDFTLTFWFSDI</sequence>
<proteinExistence type="predicted"/>
<reference evidence="1 2" key="1">
    <citation type="submission" date="2014-07" db="EMBL/GenBank/DDBJ databases">
        <title>Genomic and transcriptomic analysis on Apis cerana provide comprehensive insights into honey bee biology.</title>
        <authorList>
            <person name="Diao Q."/>
            <person name="Sun L."/>
            <person name="Zheng H."/>
            <person name="Zheng H."/>
            <person name="Xu S."/>
            <person name="Wang S."/>
            <person name="Zeng Z."/>
            <person name="Hu F."/>
            <person name="Su S."/>
            <person name="Wu J."/>
        </authorList>
    </citation>
    <scope>NUCLEOTIDE SEQUENCE [LARGE SCALE GENOMIC DNA]</scope>
    <source>
        <tissue evidence="1">Pupae without intestine</tissue>
    </source>
</reference>
<gene>
    <name evidence="1" type="ORF">APICC_02025</name>
</gene>
<dbReference type="AlphaFoldDB" id="A0A2A3EMH0"/>
<accession>A0A2A3EMH0</accession>
<evidence type="ECO:0000313" key="1">
    <source>
        <dbReference type="EMBL" id="PBC32241.1"/>
    </source>
</evidence>
<dbReference type="EMBL" id="KZ288219">
    <property type="protein sequence ID" value="PBC32241.1"/>
    <property type="molecule type" value="Genomic_DNA"/>
</dbReference>
<evidence type="ECO:0000313" key="2">
    <source>
        <dbReference type="Proteomes" id="UP000242457"/>
    </source>
</evidence>
<keyword evidence="2" id="KW-1185">Reference proteome</keyword>
<organism evidence="1 2">
    <name type="scientific">Apis cerana cerana</name>
    <name type="common">Oriental honeybee</name>
    <dbReference type="NCBI Taxonomy" id="94128"/>
    <lineage>
        <taxon>Eukaryota</taxon>
        <taxon>Metazoa</taxon>
        <taxon>Ecdysozoa</taxon>
        <taxon>Arthropoda</taxon>
        <taxon>Hexapoda</taxon>
        <taxon>Insecta</taxon>
        <taxon>Pterygota</taxon>
        <taxon>Neoptera</taxon>
        <taxon>Endopterygota</taxon>
        <taxon>Hymenoptera</taxon>
        <taxon>Apocrita</taxon>
        <taxon>Aculeata</taxon>
        <taxon>Apoidea</taxon>
        <taxon>Anthophila</taxon>
        <taxon>Apidae</taxon>
        <taxon>Apis</taxon>
    </lineage>
</organism>
<protein>
    <submittedName>
        <fullName evidence="1">Uncharacterized protein</fullName>
    </submittedName>
</protein>